<gene>
    <name evidence="1" type="ORF">HYFRA_00011779</name>
</gene>
<name>A0A9N9L674_9HELO</name>
<evidence type="ECO:0000313" key="2">
    <source>
        <dbReference type="Proteomes" id="UP000696280"/>
    </source>
</evidence>
<organism evidence="1 2">
    <name type="scientific">Hymenoscyphus fraxineus</name>
    <dbReference type="NCBI Taxonomy" id="746836"/>
    <lineage>
        <taxon>Eukaryota</taxon>
        <taxon>Fungi</taxon>
        <taxon>Dikarya</taxon>
        <taxon>Ascomycota</taxon>
        <taxon>Pezizomycotina</taxon>
        <taxon>Leotiomycetes</taxon>
        <taxon>Helotiales</taxon>
        <taxon>Helotiaceae</taxon>
        <taxon>Hymenoscyphus</taxon>
    </lineage>
</organism>
<dbReference type="AlphaFoldDB" id="A0A9N9L674"/>
<accession>A0A9N9L674</accession>
<comment type="caution">
    <text evidence="1">The sequence shown here is derived from an EMBL/GenBank/DDBJ whole genome shotgun (WGS) entry which is preliminary data.</text>
</comment>
<reference evidence="1" key="1">
    <citation type="submission" date="2021-07" db="EMBL/GenBank/DDBJ databases">
        <authorList>
            <person name="Durling M."/>
        </authorList>
    </citation>
    <scope>NUCLEOTIDE SEQUENCE</scope>
</reference>
<proteinExistence type="predicted"/>
<keyword evidence="2" id="KW-1185">Reference proteome</keyword>
<dbReference type="EMBL" id="CAJVRL010000085">
    <property type="protein sequence ID" value="CAG8958828.1"/>
    <property type="molecule type" value="Genomic_DNA"/>
</dbReference>
<evidence type="ECO:0000313" key="1">
    <source>
        <dbReference type="EMBL" id="CAG8958828.1"/>
    </source>
</evidence>
<protein>
    <submittedName>
        <fullName evidence="1">Uncharacterized protein</fullName>
    </submittedName>
</protein>
<sequence>MATPRIARGNFQPSGLQQPGIFVLSETASGIPRHRFRKRQEVSDQQVQYYFGQMIGGVPPLTQTSGALRPNEHYG</sequence>
<dbReference type="Proteomes" id="UP000696280">
    <property type="component" value="Unassembled WGS sequence"/>
</dbReference>